<dbReference type="GO" id="GO:0003848">
    <property type="term" value="F:2-amino-4-hydroxy-6-hydroxymethyldihydropteridine diphosphokinase activity"/>
    <property type="evidence" value="ECO:0007669"/>
    <property type="project" value="UniProtKB-EC"/>
</dbReference>
<dbReference type="Pfam" id="PF01288">
    <property type="entry name" value="HPPK"/>
    <property type="match status" value="1"/>
</dbReference>
<protein>
    <recommendedName>
        <fullName evidence="4">2-amino-4-hydroxy-6-hydroxymethyldihydropteridine pyrophosphokinase</fullName>
        <ecNumber evidence="3">2.7.6.3</ecNumber>
    </recommendedName>
    <alternativeName>
        <fullName evidence="11">6-hydroxymethyl-7,8-dihydropterin pyrophosphokinase</fullName>
    </alternativeName>
    <alternativeName>
        <fullName evidence="12">7,8-dihydro-6-hydroxymethylpterin-pyrophosphokinase</fullName>
    </alternativeName>
</protein>
<evidence type="ECO:0000256" key="12">
    <source>
        <dbReference type="ARBA" id="ARBA00033413"/>
    </source>
</evidence>
<gene>
    <name evidence="14" type="primary">folK</name>
    <name evidence="14" type="ORF">H8E79_01635</name>
</gene>
<evidence type="ECO:0000256" key="2">
    <source>
        <dbReference type="ARBA" id="ARBA00005810"/>
    </source>
</evidence>
<evidence type="ECO:0000313" key="15">
    <source>
        <dbReference type="Proteomes" id="UP000599024"/>
    </source>
</evidence>
<dbReference type="UniPathway" id="UPA00077">
    <property type="reaction ID" value="UER00155"/>
</dbReference>
<comment type="similarity">
    <text evidence="2">Belongs to the HPPK family.</text>
</comment>
<dbReference type="PANTHER" id="PTHR43071:SF1">
    <property type="entry name" value="2-AMINO-4-HYDROXY-6-HYDROXYMETHYLDIHYDROPTERIDINE PYROPHOSPHOKINASE"/>
    <property type="match status" value="1"/>
</dbReference>
<evidence type="ECO:0000256" key="4">
    <source>
        <dbReference type="ARBA" id="ARBA00016218"/>
    </source>
</evidence>
<reference evidence="14 15" key="1">
    <citation type="submission" date="2020-08" db="EMBL/GenBank/DDBJ databases">
        <title>Bridging the membrane lipid divide: bacteria of the FCB group superphylum have the potential to synthesize archaeal ether lipids.</title>
        <authorList>
            <person name="Villanueva L."/>
            <person name="Von Meijenfeldt F.A.B."/>
            <person name="Westbye A.B."/>
            <person name="Yadav S."/>
            <person name="Hopmans E.C."/>
            <person name="Dutilh B.E."/>
            <person name="Sinninghe Damste J.S."/>
        </authorList>
    </citation>
    <scope>NUCLEOTIDE SEQUENCE [LARGE SCALE GENOMIC DNA]</scope>
    <source>
        <strain evidence="14">NIOZ-UU81</strain>
    </source>
</reference>
<dbReference type="GO" id="GO:0016301">
    <property type="term" value="F:kinase activity"/>
    <property type="evidence" value="ECO:0007669"/>
    <property type="project" value="UniProtKB-KW"/>
</dbReference>
<evidence type="ECO:0000256" key="5">
    <source>
        <dbReference type="ARBA" id="ARBA00022679"/>
    </source>
</evidence>
<dbReference type="NCBIfam" id="TIGR01498">
    <property type="entry name" value="folK"/>
    <property type="match status" value="1"/>
</dbReference>
<name>A0A8J6N929_9BACT</name>
<evidence type="ECO:0000256" key="11">
    <source>
        <dbReference type="ARBA" id="ARBA00029766"/>
    </source>
</evidence>
<dbReference type="GO" id="GO:0046654">
    <property type="term" value="P:tetrahydrofolate biosynthetic process"/>
    <property type="evidence" value="ECO:0007669"/>
    <property type="project" value="UniProtKB-UniPathway"/>
</dbReference>
<evidence type="ECO:0000256" key="9">
    <source>
        <dbReference type="ARBA" id="ARBA00022909"/>
    </source>
</evidence>
<dbReference type="EC" id="2.7.6.3" evidence="3"/>
<evidence type="ECO:0000256" key="10">
    <source>
        <dbReference type="ARBA" id="ARBA00029409"/>
    </source>
</evidence>
<keyword evidence="6" id="KW-0547">Nucleotide-binding</keyword>
<comment type="function">
    <text evidence="10">Catalyzes the transfer of pyrophosphate from adenosine triphosphate (ATP) to 6-hydroxymethyl-7,8-dihydropterin, an enzymatic step in folate biosynthesis pathway.</text>
</comment>
<comment type="pathway">
    <text evidence="1">Cofactor biosynthesis; tetrahydrofolate biosynthesis; 2-amino-4-hydroxy-6-hydroxymethyl-7,8-dihydropteridine diphosphate from 7,8-dihydroneopterin triphosphate: step 4/4.</text>
</comment>
<accession>A0A8J6N929</accession>
<comment type="caution">
    <text evidence="14">The sequence shown here is derived from an EMBL/GenBank/DDBJ whole genome shotgun (WGS) entry which is preliminary data.</text>
</comment>
<dbReference type="GO" id="GO:0005524">
    <property type="term" value="F:ATP binding"/>
    <property type="evidence" value="ECO:0007669"/>
    <property type="project" value="UniProtKB-KW"/>
</dbReference>
<dbReference type="Gene3D" id="3.30.70.560">
    <property type="entry name" value="7,8-Dihydro-6-hydroxymethylpterin-pyrophosphokinase HPPK"/>
    <property type="match status" value="1"/>
</dbReference>
<dbReference type="GO" id="GO:0046656">
    <property type="term" value="P:folic acid biosynthetic process"/>
    <property type="evidence" value="ECO:0007669"/>
    <property type="project" value="UniProtKB-KW"/>
</dbReference>
<dbReference type="InterPro" id="IPR035907">
    <property type="entry name" value="Hppk_sf"/>
</dbReference>
<keyword evidence="5 14" id="KW-0808">Transferase</keyword>
<organism evidence="14 15">
    <name type="scientific">Candidatus Desulfatifera sulfidica</name>
    <dbReference type="NCBI Taxonomy" id="2841691"/>
    <lineage>
        <taxon>Bacteria</taxon>
        <taxon>Pseudomonadati</taxon>
        <taxon>Thermodesulfobacteriota</taxon>
        <taxon>Desulfobulbia</taxon>
        <taxon>Desulfobulbales</taxon>
        <taxon>Desulfobulbaceae</taxon>
        <taxon>Candidatus Desulfatifera</taxon>
    </lineage>
</organism>
<dbReference type="Proteomes" id="UP000599024">
    <property type="component" value="Unassembled WGS sequence"/>
</dbReference>
<sequence>MCIGLGSNLGDGRAIIEAAWQRLGERGLNLLVLSSPYGTTPVDMSSSHDFINAAGLAETSLSPHELLTQLLEVETEFGRNRTGKETGYQDRSLDLDILFYGSTVIASGDLVIPHPQMARRLFVLAPLAEIAPDWLHPLTGLSAADMQRQLVGRILGGQEAQQSCAKQHWHN</sequence>
<dbReference type="CDD" id="cd00483">
    <property type="entry name" value="HPPK"/>
    <property type="match status" value="1"/>
</dbReference>
<proteinExistence type="inferred from homology"/>
<evidence type="ECO:0000256" key="1">
    <source>
        <dbReference type="ARBA" id="ARBA00005051"/>
    </source>
</evidence>
<dbReference type="EMBL" id="JACNLK010000019">
    <property type="protein sequence ID" value="MBC8207855.1"/>
    <property type="molecule type" value="Genomic_DNA"/>
</dbReference>
<evidence type="ECO:0000256" key="7">
    <source>
        <dbReference type="ARBA" id="ARBA00022777"/>
    </source>
</evidence>
<evidence type="ECO:0000256" key="6">
    <source>
        <dbReference type="ARBA" id="ARBA00022741"/>
    </source>
</evidence>
<feature type="domain" description="7,8-dihydro-6-hydroxymethylpterin-pyrophosphokinase" evidence="13">
    <location>
        <begin position="3"/>
        <end position="132"/>
    </location>
</feature>
<dbReference type="InterPro" id="IPR000550">
    <property type="entry name" value="Hppk"/>
</dbReference>
<evidence type="ECO:0000256" key="3">
    <source>
        <dbReference type="ARBA" id="ARBA00013253"/>
    </source>
</evidence>
<evidence type="ECO:0000259" key="13">
    <source>
        <dbReference type="Pfam" id="PF01288"/>
    </source>
</evidence>
<dbReference type="AlphaFoldDB" id="A0A8J6N929"/>
<keyword evidence="8" id="KW-0067">ATP-binding</keyword>
<keyword evidence="7" id="KW-0418">Kinase</keyword>
<dbReference type="PANTHER" id="PTHR43071">
    <property type="entry name" value="2-AMINO-4-HYDROXY-6-HYDROXYMETHYLDIHYDROPTERIDINE PYROPHOSPHOKINASE"/>
    <property type="match status" value="1"/>
</dbReference>
<dbReference type="SUPFAM" id="SSF55083">
    <property type="entry name" value="6-hydroxymethyl-7,8-dihydropterin pyrophosphokinase, HPPK"/>
    <property type="match status" value="1"/>
</dbReference>
<evidence type="ECO:0000256" key="8">
    <source>
        <dbReference type="ARBA" id="ARBA00022840"/>
    </source>
</evidence>
<evidence type="ECO:0000313" key="14">
    <source>
        <dbReference type="EMBL" id="MBC8207855.1"/>
    </source>
</evidence>
<keyword evidence="9" id="KW-0289">Folate biosynthesis</keyword>